<feature type="compositionally biased region" description="Polar residues" evidence="1">
    <location>
        <begin position="181"/>
        <end position="205"/>
    </location>
</feature>
<feature type="compositionally biased region" description="Polar residues" evidence="1">
    <location>
        <begin position="299"/>
        <end position="319"/>
    </location>
</feature>
<evidence type="ECO:0000256" key="1">
    <source>
        <dbReference type="SAM" id="MobiDB-lite"/>
    </source>
</evidence>
<dbReference type="AlphaFoldDB" id="E4ZK59"/>
<feature type="region of interest" description="Disordered" evidence="1">
    <location>
        <begin position="148"/>
        <end position="319"/>
    </location>
</feature>
<dbReference type="Proteomes" id="UP000002668">
    <property type="component" value="Genome"/>
</dbReference>
<protein>
    <submittedName>
        <fullName evidence="2">Predicted protein</fullName>
    </submittedName>
</protein>
<dbReference type="InParanoid" id="E4ZK59"/>
<dbReference type="eggNOG" id="ENOG502SRN5">
    <property type="taxonomic scope" value="Eukaryota"/>
</dbReference>
<dbReference type="OMA" id="PCTCGCH"/>
<organism evidence="3">
    <name type="scientific">Leptosphaeria maculans (strain JN3 / isolate v23.1.3 / race Av1-4-5-6-7-8)</name>
    <name type="common">Blackleg fungus</name>
    <name type="synonym">Phoma lingam</name>
    <dbReference type="NCBI Taxonomy" id="985895"/>
    <lineage>
        <taxon>Eukaryota</taxon>
        <taxon>Fungi</taxon>
        <taxon>Dikarya</taxon>
        <taxon>Ascomycota</taxon>
        <taxon>Pezizomycotina</taxon>
        <taxon>Dothideomycetes</taxon>
        <taxon>Pleosporomycetidae</taxon>
        <taxon>Pleosporales</taxon>
        <taxon>Pleosporineae</taxon>
        <taxon>Leptosphaeriaceae</taxon>
        <taxon>Plenodomus</taxon>
        <taxon>Plenodomus lingam/Leptosphaeria maculans species complex</taxon>
    </lineage>
</organism>
<evidence type="ECO:0000313" key="2">
    <source>
        <dbReference type="EMBL" id="CBX91654.1"/>
    </source>
</evidence>
<dbReference type="VEuPathDB" id="FungiDB:LEMA_P071620.1"/>
<keyword evidence="3" id="KW-1185">Reference proteome</keyword>
<dbReference type="STRING" id="985895.E4ZK59"/>
<accession>E4ZK59</accession>
<dbReference type="EMBL" id="FP929072">
    <property type="protein sequence ID" value="CBX91654.1"/>
    <property type="molecule type" value="Genomic_DNA"/>
</dbReference>
<dbReference type="GeneID" id="13285660"/>
<reference evidence="3" key="1">
    <citation type="journal article" date="2011" name="Nat. Commun.">
        <title>Effector diversification within compartments of the Leptosphaeria maculans genome affected by Repeat-Induced Point mutations.</title>
        <authorList>
            <person name="Rouxel T."/>
            <person name="Grandaubert J."/>
            <person name="Hane J.K."/>
            <person name="Hoede C."/>
            <person name="van de Wouw A.P."/>
            <person name="Couloux A."/>
            <person name="Dominguez V."/>
            <person name="Anthouard V."/>
            <person name="Bally P."/>
            <person name="Bourras S."/>
            <person name="Cozijnsen A.J."/>
            <person name="Ciuffetti L.M."/>
            <person name="Degrave A."/>
            <person name="Dilmaghani A."/>
            <person name="Duret L."/>
            <person name="Fudal I."/>
            <person name="Goodwin S.B."/>
            <person name="Gout L."/>
            <person name="Glaser N."/>
            <person name="Linglin J."/>
            <person name="Kema G.H.J."/>
            <person name="Lapalu N."/>
            <person name="Lawrence C.B."/>
            <person name="May K."/>
            <person name="Meyer M."/>
            <person name="Ollivier B."/>
            <person name="Poulain J."/>
            <person name="Schoch C.L."/>
            <person name="Simon A."/>
            <person name="Spatafora J.W."/>
            <person name="Stachowiak A."/>
            <person name="Turgeon B.G."/>
            <person name="Tyler B.M."/>
            <person name="Vincent D."/>
            <person name="Weissenbach J."/>
            <person name="Amselem J."/>
            <person name="Quesneville H."/>
            <person name="Oliver R.P."/>
            <person name="Wincker P."/>
            <person name="Balesdent M.-H."/>
            <person name="Howlett B.J."/>
        </authorList>
    </citation>
    <scope>NUCLEOTIDE SEQUENCE [LARGE SCALE GENOMIC DNA]</scope>
    <source>
        <strain evidence="3">JN3 / isolate v23.1.3 / race Av1-4-5-6-7-8</strain>
    </source>
</reference>
<evidence type="ECO:0000313" key="3">
    <source>
        <dbReference type="Proteomes" id="UP000002668"/>
    </source>
</evidence>
<proteinExistence type="predicted"/>
<dbReference type="OrthoDB" id="4120989at2759"/>
<name>E4ZK59_LEPMJ</name>
<feature type="compositionally biased region" description="Low complexity" evidence="1">
    <location>
        <begin position="156"/>
        <end position="180"/>
    </location>
</feature>
<dbReference type="HOGENOM" id="CLU_725616_0_0_1"/>
<gene>
    <name evidence="2" type="ORF">LEMA_P071620.1</name>
</gene>
<sequence>MDASTRLYQRLAEIPEDPEDPESLDDLIVCAFGAFERYYVCWKTKGGEYRQGEQFRYLPHSRLIRLDGYDLPPALHEWLYPSDGTRRDFASLQVVFGRGEEYFASDKNGKLEYKEPEVRKQVEEEEKIDRMALRRSRTVSFLRPLSDTSVKSDATSADSFNSRQSRSSSMSSQRASRPPSLTNSRTSSDGSVASRPSSRPLSIVSTHARAHSSLSSQWALGSEDTAKHKCPDTAVDMKPPRSDEATKIITAASELQDPTENPQPCTCGHRASQPPQPPRPAYANASVQTDPAPSPLRIDTSTPPMWSSQNSYSAVSQDSETPLIKVNPLVVGRSIDYFSKPDYQLGDSLTFGYHSLQPLVYQYQDEFVGDDLH</sequence>